<accession>A0AAD8N871</accession>
<dbReference type="Proteomes" id="UP001237642">
    <property type="component" value="Unassembled WGS sequence"/>
</dbReference>
<dbReference type="EMBL" id="JAUIZM010000002">
    <property type="protein sequence ID" value="KAK1400294.1"/>
    <property type="molecule type" value="Genomic_DNA"/>
</dbReference>
<reference evidence="2" key="2">
    <citation type="submission" date="2023-05" db="EMBL/GenBank/DDBJ databases">
        <authorList>
            <person name="Schelkunov M.I."/>
        </authorList>
    </citation>
    <scope>NUCLEOTIDE SEQUENCE</scope>
    <source>
        <strain evidence="2">Hsosn_3</strain>
        <tissue evidence="2">Leaf</tissue>
    </source>
</reference>
<dbReference type="AlphaFoldDB" id="A0AAD8N871"/>
<evidence type="ECO:0000313" key="2">
    <source>
        <dbReference type="EMBL" id="KAK1400294.1"/>
    </source>
</evidence>
<evidence type="ECO:0000313" key="3">
    <source>
        <dbReference type="Proteomes" id="UP001237642"/>
    </source>
</evidence>
<dbReference type="PANTHER" id="PTHR46481">
    <property type="entry name" value="ZINC FINGER BED DOMAIN-CONTAINING PROTEIN 4"/>
    <property type="match status" value="1"/>
</dbReference>
<reference evidence="2" key="1">
    <citation type="submission" date="2023-02" db="EMBL/GenBank/DDBJ databases">
        <title>Genome of toxic invasive species Heracleum sosnowskyi carries increased number of genes despite the absence of recent whole-genome duplications.</title>
        <authorList>
            <person name="Schelkunov M."/>
            <person name="Shtratnikova V."/>
            <person name="Makarenko M."/>
            <person name="Klepikova A."/>
            <person name="Omelchenko D."/>
            <person name="Novikova G."/>
            <person name="Obukhova E."/>
            <person name="Bogdanov V."/>
            <person name="Penin A."/>
            <person name="Logacheva M."/>
        </authorList>
    </citation>
    <scope>NUCLEOTIDE SEQUENCE</scope>
    <source>
        <strain evidence="2">Hsosn_3</strain>
        <tissue evidence="2">Leaf</tissue>
    </source>
</reference>
<organism evidence="2 3">
    <name type="scientific">Heracleum sosnowskyi</name>
    <dbReference type="NCBI Taxonomy" id="360622"/>
    <lineage>
        <taxon>Eukaryota</taxon>
        <taxon>Viridiplantae</taxon>
        <taxon>Streptophyta</taxon>
        <taxon>Embryophyta</taxon>
        <taxon>Tracheophyta</taxon>
        <taxon>Spermatophyta</taxon>
        <taxon>Magnoliopsida</taxon>
        <taxon>eudicotyledons</taxon>
        <taxon>Gunneridae</taxon>
        <taxon>Pentapetalae</taxon>
        <taxon>asterids</taxon>
        <taxon>campanulids</taxon>
        <taxon>Apiales</taxon>
        <taxon>Apiaceae</taxon>
        <taxon>Apioideae</taxon>
        <taxon>apioid superclade</taxon>
        <taxon>Tordylieae</taxon>
        <taxon>Tordyliinae</taxon>
        <taxon>Heracleum</taxon>
    </lineage>
</organism>
<dbReference type="InterPro" id="IPR052035">
    <property type="entry name" value="ZnF_BED_domain_contain"/>
</dbReference>
<feature type="compositionally biased region" description="Low complexity" evidence="1">
    <location>
        <begin position="11"/>
        <end position="42"/>
    </location>
</feature>
<gene>
    <name evidence="2" type="ORF">POM88_010157</name>
</gene>
<dbReference type="SUPFAM" id="SSF140996">
    <property type="entry name" value="Hermes dimerisation domain"/>
    <property type="match status" value="1"/>
</dbReference>
<keyword evidence="3" id="KW-1185">Reference proteome</keyword>
<sequence>METYFANVTQTPSLIPTPNTTPNTSHTAPNTDPTPTAPTNDPMIIQDDNAPIEFKSPKKEADDEAHTLKKKPVRTSDIWDYFTKVAGENPQDPRAADKRQKVLSFHRTSDWGSNMLVATFNKVRCRNALAKFVVKDEQAFRVVEGEGFKEFINELQPKFVVPSRITVARDVYNLFTKERAKLKEELTAAGQREGRESGIKPKDFVDEIQSYGFIEEDNLDKGQASGATQDTCKMTINVVEE</sequence>
<comment type="caution">
    <text evidence="2">The sequence shown here is derived from an EMBL/GenBank/DDBJ whole genome shotgun (WGS) entry which is preliminary data.</text>
</comment>
<proteinExistence type="predicted"/>
<dbReference type="PANTHER" id="PTHR46481:SF8">
    <property type="entry name" value="ZINC FINGER BED DOMAIN-CONTAINING PROTEIN RICESLEEPER 1-LIKE"/>
    <property type="match status" value="1"/>
</dbReference>
<evidence type="ECO:0000256" key="1">
    <source>
        <dbReference type="SAM" id="MobiDB-lite"/>
    </source>
</evidence>
<protein>
    <submittedName>
        <fullName evidence="2">Uncharacterized protein</fullName>
    </submittedName>
</protein>
<feature type="region of interest" description="Disordered" evidence="1">
    <location>
        <begin position="1"/>
        <end position="45"/>
    </location>
</feature>
<name>A0AAD8N871_9APIA</name>
<dbReference type="Gene3D" id="1.10.10.1070">
    <property type="entry name" value="Zinc finger, BED domain-containing"/>
    <property type="match status" value="1"/>
</dbReference>
<feature type="compositionally biased region" description="Polar residues" evidence="1">
    <location>
        <begin position="1"/>
        <end position="10"/>
    </location>
</feature>